<dbReference type="OrthoDB" id="6818750at2759"/>
<organism evidence="1 2">
    <name type="scientific">Brassicogethes aeneus</name>
    <name type="common">Rape pollen beetle</name>
    <name type="synonym">Meligethes aeneus</name>
    <dbReference type="NCBI Taxonomy" id="1431903"/>
    <lineage>
        <taxon>Eukaryota</taxon>
        <taxon>Metazoa</taxon>
        <taxon>Ecdysozoa</taxon>
        <taxon>Arthropoda</taxon>
        <taxon>Hexapoda</taxon>
        <taxon>Insecta</taxon>
        <taxon>Pterygota</taxon>
        <taxon>Neoptera</taxon>
        <taxon>Endopterygota</taxon>
        <taxon>Coleoptera</taxon>
        <taxon>Polyphaga</taxon>
        <taxon>Cucujiformia</taxon>
        <taxon>Nitidulidae</taxon>
        <taxon>Meligethinae</taxon>
        <taxon>Brassicogethes</taxon>
    </lineage>
</organism>
<name>A0A9P0FLM1_BRAAE</name>
<gene>
    <name evidence="1" type="ORF">MELIAE_LOCUS10137</name>
</gene>
<reference evidence="1" key="1">
    <citation type="submission" date="2021-12" db="EMBL/GenBank/DDBJ databases">
        <authorList>
            <person name="King R."/>
        </authorList>
    </citation>
    <scope>NUCLEOTIDE SEQUENCE</scope>
</reference>
<dbReference type="EMBL" id="OV121138">
    <property type="protein sequence ID" value="CAH0560380.1"/>
    <property type="molecule type" value="Genomic_DNA"/>
</dbReference>
<dbReference type="AlphaFoldDB" id="A0A9P0FLM1"/>
<accession>A0A9P0FLM1</accession>
<sequence length="167" mass="19616">MEGDCMVFKRAALPMKCICYQPKLKLPRTMFPSVCKVKIIESDAQRYMKPKRPETLTMEIKKKSGVAKRCLFGVADPQDTENMLQQQEELDSLRFMERFGFSVEDLENLEKENTEVKRKQCPKSNRKILKAKRKVFSNFNNQPVLTDFFKSKKNISTYEQSKDKKEN</sequence>
<evidence type="ECO:0000313" key="1">
    <source>
        <dbReference type="EMBL" id="CAH0560380.1"/>
    </source>
</evidence>
<protein>
    <submittedName>
        <fullName evidence="1">Uncharacterized protein</fullName>
    </submittedName>
</protein>
<evidence type="ECO:0000313" key="2">
    <source>
        <dbReference type="Proteomes" id="UP001154078"/>
    </source>
</evidence>
<dbReference type="Proteomes" id="UP001154078">
    <property type="component" value="Chromosome 7"/>
</dbReference>
<keyword evidence="2" id="KW-1185">Reference proteome</keyword>
<proteinExistence type="predicted"/>